<protein>
    <recommendedName>
        <fullName evidence="2">DinB-like domain-containing protein</fullName>
    </recommendedName>
</protein>
<keyword evidence="4" id="KW-1185">Reference proteome</keyword>
<dbReference type="SUPFAM" id="SSF109854">
    <property type="entry name" value="DinB/YfiT-like putative metalloenzymes"/>
    <property type="match status" value="1"/>
</dbReference>
<dbReference type="InterPro" id="IPR034660">
    <property type="entry name" value="DinB/YfiT-like"/>
</dbReference>
<sequence>MEKEAVVNLLEEKHQQLFSWLKNQPEDIFEKGPEQKWTTGQHIDHLVNSIKQVNKALSYPKFILKYKFGVANRTVRSYDETVKRYQDKLSKNQERAKQFNIHIKTPSEKKFKQLLSTLQIQNKKLQDKTQRWRDKDLNTIILPHPLMGKMPVREIIMWTAYHTQHHADILKENH</sequence>
<dbReference type="OrthoDB" id="954225at2"/>
<gene>
    <name evidence="3" type="ORF">BA195_11135</name>
</gene>
<keyword evidence="1" id="KW-0175">Coiled coil</keyword>
<evidence type="ECO:0000256" key="1">
    <source>
        <dbReference type="SAM" id="Coils"/>
    </source>
</evidence>
<evidence type="ECO:0000259" key="2">
    <source>
        <dbReference type="Pfam" id="PF12867"/>
    </source>
</evidence>
<comment type="caution">
    <text evidence="3">The sequence shown here is derived from an EMBL/GenBank/DDBJ whole genome shotgun (WGS) entry which is preliminary data.</text>
</comment>
<dbReference type="InterPro" id="IPR024775">
    <property type="entry name" value="DinB-like"/>
</dbReference>
<name>A0A1B9XX94_9FLAO</name>
<dbReference type="Proteomes" id="UP000093186">
    <property type="component" value="Unassembled WGS sequence"/>
</dbReference>
<dbReference type="AlphaFoldDB" id="A0A1B9XX94"/>
<organism evidence="3 4">
    <name type="scientific">Tenacibaculum soleae</name>
    <dbReference type="NCBI Taxonomy" id="447689"/>
    <lineage>
        <taxon>Bacteria</taxon>
        <taxon>Pseudomonadati</taxon>
        <taxon>Bacteroidota</taxon>
        <taxon>Flavobacteriia</taxon>
        <taxon>Flavobacteriales</taxon>
        <taxon>Flavobacteriaceae</taxon>
        <taxon>Tenacibaculum</taxon>
    </lineage>
</organism>
<accession>A0A1B9XX94</accession>
<evidence type="ECO:0000313" key="4">
    <source>
        <dbReference type="Proteomes" id="UP000093186"/>
    </source>
</evidence>
<dbReference type="Gene3D" id="1.20.120.450">
    <property type="entry name" value="dinb family like domain"/>
    <property type="match status" value="1"/>
</dbReference>
<reference evidence="3 4" key="1">
    <citation type="submission" date="2016-06" db="EMBL/GenBank/DDBJ databases">
        <title>Draft Genome Sequence of Tenacibaculum soleae UCD-KL19.</title>
        <authorList>
            <person name="Eisen J.A."/>
            <person name="Coil D.A."/>
            <person name="Lujan K.M."/>
        </authorList>
    </citation>
    <scope>NUCLEOTIDE SEQUENCE [LARGE SCALE GENOMIC DNA]</scope>
    <source>
        <strain evidence="3 4">UCD-KL19</strain>
    </source>
</reference>
<proteinExistence type="predicted"/>
<dbReference type="RefSeq" id="WP_068705564.1">
    <property type="nucleotide sequence ID" value="NZ_JAUOSW010000003.1"/>
</dbReference>
<evidence type="ECO:0000313" key="3">
    <source>
        <dbReference type="EMBL" id="OCK42172.1"/>
    </source>
</evidence>
<dbReference type="STRING" id="447689.BA195_11135"/>
<dbReference type="Pfam" id="PF12867">
    <property type="entry name" value="DinB_2"/>
    <property type="match status" value="1"/>
</dbReference>
<feature type="domain" description="DinB-like" evidence="2">
    <location>
        <begin position="10"/>
        <end position="167"/>
    </location>
</feature>
<feature type="coiled-coil region" evidence="1">
    <location>
        <begin position="75"/>
        <end position="135"/>
    </location>
</feature>
<dbReference type="EMBL" id="MAKX01000024">
    <property type="protein sequence ID" value="OCK42172.1"/>
    <property type="molecule type" value="Genomic_DNA"/>
</dbReference>